<dbReference type="AlphaFoldDB" id="A0A2R6NYH8"/>
<reference evidence="2 3" key="1">
    <citation type="submission" date="2018-02" db="EMBL/GenBank/DDBJ databases">
        <title>Genome sequence of the basidiomycete white-rot fungus Phlebia centrifuga.</title>
        <authorList>
            <person name="Granchi Z."/>
            <person name="Peng M."/>
            <person name="de Vries R.P."/>
            <person name="Hilden K."/>
            <person name="Makela M.R."/>
            <person name="Grigoriev I."/>
            <person name="Riley R."/>
        </authorList>
    </citation>
    <scope>NUCLEOTIDE SEQUENCE [LARGE SCALE GENOMIC DNA]</scope>
    <source>
        <strain evidence="2 3">FBCC195</strain>
    </source>
</reference>
<keyword evidence="1" id="KW-0732">Signal</keyword>
<protein>
    <submittedName>
        <fullName evidence="2">Uncharacterized protein</fullName>
    </submittedName>
</protein>
<evidence type="ECO:0000313" key="3">
    <source>
        <dbReference type="Proteomes" id="UP000186601"/>
    </source>
</evidence>
<evidence type="ECO:0000313" key="2">
    <source>
        <dbReference type="EMBL" id="PSR80366.1"/>
    </source>
</evidence>
<gene>
    <name evidence="2" type="ORF">PHLCEN_2v6751</name>
</gene>
<keyword evidence="3" id="KW-1185">Reference proteome</keyword>
<feature type="signal peptide" evidence="1">
    <location>
        <begin position="1"/>
        <end position="21"/>
    </location>
</feature>
<evidence type="ECO:0000256" key="1">
    <source>
        <dbReference type="SAM" id="SignalP"/>
    </source>
</evidence>
<accession>A0A2R6NYH8</accession>
<comment type="caution">
    <text evidence="2">The sequence shown here is derived from an EMBL/GenBank/DDBJ whole genome shotgun (WGS) entry which is preliminary data.</text>
</comment>
<dbReference type="EMBL" id="MLYV02000656">
    <property type="protein sequence ID" value="PSR80366.1"/>
    <property type="molecule type" value="Genomic_DNA"/>
</dbReference>
<sequence>MRHLLLTAFNLVCTIYTAVNASPLPSARDDDCTVFVPSLGDNPIFISGESNTITCIHSVIITTLGTDIDPYAGNFTFTLPAVSADPYWIACKQLKNIFVARTMSIGS</sequence>
<organism evidence="2 3">
    <name type="scientific">Hermanssonia centrifuga</name>
    <dbReference type="NCBI Taxonomy" id="98765"/>
    <lineage>
        <taxon>Eukaryota</taxon>
        <taxon>Fungi</taxon>
        <taxon>Dikarya</taxon>
        <taxon>Basidiomycota</taxon>
        <taxon>Agaricomycotina</taxon>
        <taxon>Agaricomycetes</taxon>
        <taxon>Polyporales</taxon>
        <taxon>Meruliaceae</taxon>
        <taxon>Hermanssonia</taxon>
    </lineage>
</organism>
<proteinExistence type="predicted"/>
<feature type="chain" id="PRO_5015336095" evidence="1">
    <location>
        <begin position="22"/>
        <end position="107"/>
    </location>
</feature>
<name>A0A2R6NYH8_9APHY</name>
<dbReference type="Proteomes" id="UP000186601">
    <property type="component" value="Unassembled WGS sequence"/>
</dbReference>